<gene>
    <name evidence="3" type="ORF">HHI36_005648</name>
</gene>
<dbReference type="GO" id="GO:0042995">
    <property type="term" value="C:cell projection"/>
    <property type="evidence" value="ECO:0007669"/>
    <property type="project" value="UniProtKB-SubCell"/>
</dbReference>
<dbReference type="AlphaFoldDB" id="A0ABD2NUZ8"/>
<comment type="subcellular location">
    <subcellularLocation>
        <location evidence="1">Cell projection</location>
    </subcellularLocation>
</comment>
<dbReference type="PANTHER" id="PTHR46613:SF1">
    <property type="entry name" value="RADIAL SPOKE HEAD 10 HOMOLOG B-RELATED"/>
    <property type="match status" value="1"/>
</dbReference>
<accession>A0ABD2NUZ8</accession>
<evidence type="ECO:0000313" key="3">
    <source>
        <dbReference type="EMBL" id="KAL3282464.1"/>
    </source>
</evidence>
<comment type="caution">
    <text evidence="3">The sequence shown here is derived from an EMBL/GenBank/DDBJ whole genome shotgun (WGS) entry which is preliminary data.</text>
</comment>
<name>A0ABD2NUZ8_9CUCU</name>
<evidence type="ECO:0000256" key="2">
    <source>
        <dbReference type="ARBA" id="ARBA00023273"/>
    </source>
</evidence>
<proteinExistence type="predicted"/>
<dbReference type="EMBL" id="JABFTP020000144">
    <property type="protein sequence ID" value="KAL3282464.1"/>
    <property type="molecule type" value="Genomic_DNA"/>
</dbReference>
<keyword evidence="2" id="KW-0966">Cell projection</keyword>
<dbReference type="Proteomes" id="UP001516400">
    <property type="component" value="Unassembled WGS sequence"/>
</dbReference>
<sequence>MIRMFLWQMYLDVEITNLGISLVEIDKLLDENPASYVESCHHPFEHIYFFQFIQSLMGTALLVHYKSREEVHSSEGLTSYIFQKFLLERLFVKAGCHRGRCLFEFKDVLPIKNVYALYLRLGEPHTARQFLNVACTKKGEEPPCYRAWSGNKESLIANFLGNNVNAVGHNFLYIPEKEVVGEQPEEYLNEIEEIDPYFQDLSTLRILGPKIIVQCLYTVCPAIIQNNLICTMDYSMTFLEFYEVLICCALSVLAKIRKKKIFIKKLFTEEPKAEDIADLDTSSRKGSAKLKRKK</sequence>
<dbReference type="PANTHER" id="PTHR46613">
    <property type="entry name" value="RADIAL SPOKE HEAD 10 HOMOLOG B-RELATED"/>
    <property type="match status" value="1"/>
</dbReference>
<organism evidence="3 4">
    <name type="scientific">Cryptolaemus montrouzieri</name>
    <dbReference type="NCBI Taxonomy" id="559131"/>
    <lineage>
        <taxon>Eukaryota</taxon>
        <taxon>Metazoa</taxon>
        <taxon>Ecdysozoa</taxon>
        <taxon>Arthropoda</taxon>
        <taxon>Hexapoda</taxon>
        <taxon>Insecta</taxon>
        <taxon>Pterygota</taxon>
        <taxon>Neoptera</taxon>
        <taxon>Endopterygota</taxon>
        <taxon>Coleoptera</taxon>
        <taxon>Polyphaga</taxon>
        <taxon>Cucujiformia</taxon>
        <taxon>Coccinelloidea</taxon>
        <taxon>Coccinellidae</taxon>
        <taxon>Scymninae</taxon>
        <taxon>Scymnini</taxon>
        <taxon>Cryptolaemus</taxon>
    </lineage>
</organism>
<reference evidence="3 4" key="1">
    <citation type="journal article" date="2021" name="BMC Biol.">
        <title>Horizontally acquired antibacterial genes associated with adaptive radiation of ladybird beetles.</title>
        <authorList>
            <person name="Li H.S."/>
            <person name="Tang X.F."/>
            <person name="Huang Y.H."/>
            <person name="Xu Z.Y."/>
            <person name="Chen M.L."/>
            <person name="Du X.Y."/>
            <person name="Qiu B.Y."/>
            <person name="Chen P.T."/>
            <person name="Zhang W."/>
            <person name="Slipinski A."/>
            <person name="Escalona H.E."/>
            <person name="Waterhouse R.M."/>
            <person name="Zwick A."/>
            <person name="Pang H."/>
        </authorList>
    </citation>
    <scope>NUCLEOTIDE SEQUENCE [LARGE SCALE GENOMIC DNA]</scope>
    <source>
        <strain evidence="3">SYSU2018</strain>
    </source>
</reference>
<evidence type="ECO:0000313" key="4">
    <source>
        <dbReference type="Proteomes" id="UP001516400"/>
    </source>
</evidence>
<protein>
    <submittedName>
        <fullName evidence="3">Uncharacterized protein</fullName>
    </submittedName>
</protein>
<keyword evidence="4" id="KW-1185">Reference proteome</keyword>
<evidence type="ECO:0000256" key="1">
    <source>
        <dbReference type="ARBA" id="ARBA00004316"/>
    </source>
</evidence>